<accession>A0A1Y2AFR1</accession>
<keyword evidence="5" id="KW-1185">Reference proteome</keyword>
<dbReference type="AlphaFoldDB" id="A0A1Y2AFR1"/>
<evidence type="ECO:0000256" key="2">
    <source>
        <dbReference type="SAM" id="Phobius"/>
    </source>
</evidence>
<proteinExistence type="predicted"/>
<keyword evidence="2" id="KW-0812">Transmembrane</keyword>
<protein>
    <recommendedName>
        <fullName evidence="3">DUF1648 domain-containing protein</fullName>
    </recommendedName>
</protein>
<evidence type="ECO:0000256" key="1">
    <source>
        <dbReference type="SAM" id="MobiDB-lite"/>
    </source>
</evidence>
<evidence type="ECO:0000313" key="5">
    <source>
        <dbReference type="Proteomes" id="UP000193920"/>
    </source>
</evidence>
<feature type="domain" description="DUF1648" evidence="3">
    <location>
        <begin position="17"/>
        <end position="61"/>
    </location>
</feature>
<evidence type="ECO:0000313" key="4">
    <source>
        <dbReference type="EMBL" id="ORY21399.1"/>
    </source>
</evidence>
<feature type="compositionally biased region" description="Basic and acidic residues" evidence="1">
    <location>
        <begin position="163"/>
        <end position="176"/>
    </location>
</feature>
<feature type="transmembrane region" description="Helical" evidence="2">
    <location>
        <begin position="7"/>
        <end position="25"/>
    </location>
</feature>
<name>A0A1Y2AFR1_9FUNG</name>
<feature type="compositionally biased region" description="Basic residues" evidence="1">
    <location>
        <begin position="177"/>
        <end position="187"/>
    </location>
</feature>
<dbReference type="EMBL" id="MCOG01000266">
    <property type="protein sequence ID" value="ORY21399.1"/>
    <property type="molecule type" value="Genomic_DNA"/>
</dbReference>
<organism evidence="4 5">
    <name type="scientific">Neocallimastix californiae</name>
    <dbReference type="NCBI Taxonomy" id="1754190"/>
    <lineage>
        <taxon>Eukaryota</taxon>
        <taxon>Fungi</taxon>
        <taxon>Fungi incertae sedis</taxon>
        <taxon>Chytridiomycota</taxon>
        <taxon>Chytridiomycota incertae sedis</taxon>
        <taxon>Neocallimastigomycetes</taxon>
        <taxon>Neocallimastigales</taxon>
        <taxon>Neocallimastigaceae</taxon>
        <taxon>Neocallimastix</taxon>
    </lineage>
</organism>
<dbReference type="OrthoDB" id="10518607at2759"/>
<reference evidence="4 5" key="1">
    <citation type="submission" date="2016-08" db="EMBL/GenBank/DDBJ databases">
        <title>A Parts List for Fungal Cellulosomes Revealed by Comparative Genomics.</title>
        <authorList>
            <consortium name="DOE Joint Genome Institute"/>
            <person name="Haitjema C.H."/>
            <person name="Gilmore S.P."/>
            <person name="Henske J.K."/>
            <person name="Solomon K.V."/>
            <person name="De Groot R."/>
            <person name="Kuo A."/>
            <person name="Mondo S.J."/>
            <person name="Salamov A.A."/>
            <person name="Labutti K."/>
            <person name="Zhao Z."/>
            <person name="Chiniquy J."/>
            <person name="Barry K."/>
            <person name="Brewer H.M."/>
            <person name="Purvine S.O."/>
            <person name="Wright A.T."/>
            <person name="Boxma B."/>
            <person name="Van Alen T."/>
            <person name="Hackstein J.H."/>
            <person name="Baker S.E."/>
            <person name="Grigoriev I.V."/>
            <person name="O'Malley M.A."/>
        </authorList>
    </citation>
    <scope>NUCLEOTIDE SEQUENCE [LARGE SCALE GENOMIC DNA]</scope>
    <source>
        <strain evidence="4 5">G1</strain>
    </source>
</reference>
<feature type="transmembrane region" description="Helical" evidence="2">
    <location>
        <begin position="124"/>
        <end position="143"/>
    </location>
</feature>
<keyword evidence="2" id="KW-1133">Transmembrane helix</keyword>
<keyword evidence="2" id="KW-0472">Membrane</keyword>
<evidence type="ECO:0000259" key="3">
    <source>
        <dbReference type="Pfam" id="PF07853"/>
    </source>
</evidence>
<feature type="region of interest" description="Disordered" evidence="1">
    <location>
        <begin position="158"/>
        <end position="187"/>
    </location>
</feature>
<sequence length="187" mass="21658">MAFNKNYAIVGLGFYFIILMVSELITKWNDIPDIIPSHYNSKGEVDRQSSKNILLIIPTIGFVVLILLVISAQNPPQWIIPIEINDENRKEVIQSTKTYFYFITVILNSYLRVVNASLIRSKHIGMQPLITFISSLVIITMFYHGNISKVSKDIAKSNRRKARVEQMEKMEKVEKKKNNKNNKKKRN</sequence>
<comment type="caution">
    <text evidence="4">The sequence shown here is derived from an EMBL/GenBank/DDBJ whole genome shotgun (WGS) entry which is preliminary data.</text>
</comment>
<dbReference type="InterPro" id="IPR012867">
    <property type="entry name" value="DUF1648"/>
</dbReference>
<feature type="transmembrane region" description="Helical" evidence="2">
    <location>
        <begin position="53"/>
        <end position="72"/>
    </location>
</feature>
<feature type="transmembrane region" description="Helical" evidence="2">
    <location>
        <begin position="99"/>
        <end position="118"/>
    </location>
</feature>
<gene>
    <name evidence="4" type="ORF">LY90DRAFT_707476</name>
</gene>
<dbReference type="Pfam" id="PF07853">
    <property type="entry name" value="DUF1648"/>
    <property type="match status" value="1"/>
</dbReference>
<dbReference type="Proteomes" id="UP000193920">
    <property type="component" value="Unassembled WGS sequence"/>
</dbReference>